<dbReference type="AlphaFoldDB" id="A0A6V8LFJ4"/>
<dbReference type="EMBL" id="BLPG01000001">
    <property type="protein sequence ID" value="GFJ95074.1"/>
    <property type="molecule type" value="Genomic_DNA"/>
</dbReference>
<feature type="transmembrane region" description="Helical" evidence="1">
    <location>
        <begin position="540"/>
        <end position="563"/>
    </location>
</feature>
<dbReference type="Gene3D" id="3.40.50.1820">
    <property type="entry name" value="alpha/beta hydrolase"/>
    <property type="match status" value="1"/>
</dbReference>
<evidence type="ECO:0000313" key="4">
    <source>
        <dbReference type="EMBL" id="GFJ95074.1"/>
    </source>
</evidence>
<protein>
    <submittedName>
        <fullName evidence="4">Uncharacterized protein</fullName>
    </submittedName>
</protein>
<evidence type="ECO:0000313" key="5">
    <source>
        <dbReference type="Proteomes" id="UP000482960"/>
    </source>
</evidence>
<reference evidence="4 5" key="2">
    <citation type="submission" date="2020-03" db="EMBL/GenBank/DDBJ databases">
        <authorList>
            <person name="Ichikawa N."/>
            <person name="Kimura A."/>
            <person name="Kitahashi Y."/>
            <person name="Uohara A."/>
        </authorList>
    </citation>
    <scope>NUCLEOTIDE SEQUENCE [LARGE SCALE GENOMIC DNA]</scope>
    <source>
        <strain evidence="4 5">NBRC 108638</strain>
    </source>
</reference>
<feature type="transmembrane region" description="Helical" evidence="1">
    <location>
        <begin position="505"/>
        <end position="528"/>
    </location>
</feature>
<dbReference type="SUPFAM" id="SSF53474">
    <property type="entry name" value="alpha/beta-Hydrolases"/>
    <property type="match status" value="1"/>
</dbReference>
<sequence length="673" mass="71305">MTRSLRSVARLLAFAITGVLTLALGFLSLRPEETLAVPAGARSGALSLEECTYDTEAGSLAADCGTLVVPENRRDPESDLIALPVIRIKATGPNPGEPIFRLNGGPGATNLEFPQASRLTEGHDVVLVGYRGVDGSRRLDCPEVTEALRHSADLGGAESKKEYVDAFAACARRLADDGVDVTGYSIPQRVDDLETARTALGYQKINLISSSAGTRTAMVYSWRHPAALNRSVMLAVNPPGHFIWDPEITDRQFAQYAQLCQQDANCSARTDDLPGATREVADDVPGRWGPFAVKEGNVRAAGMFGMFHSTKAAAPLNAPTVVDAFLAAQKGDAGSLWAMSVLADLTIPGSFVWGEFASFGMIDAKAVERHYADGGDHGSILRNTAADMLFGGPQGIHTVWPATPDTDEYQTVRPSQVPTLLISGTVDFTTPAELATDELLPALPNGHQVKLADFGHSADFWGNQEEAGTRLLTAFFDRGEVDDSGYERQPVDFEVGPTMSTIAKVLVGLLVGGALLALVLLGWMVLRVRRRGGFGPRGGAWMRILTPLPIGFGGWCLAVLGLWTLWPRLFVGEAVLAVPSIGLAIALGTYLAWVRPERTRVARRLGLVAAFAGALLGAVLGFGAAADLMSLLTTIVGAAAVANLALLVLDLRSGPRRVPGEAPVTAVATPVEA</sequence>
<feature type="domain" description="Peptidase S33 tripeptidyl aminopeptidase-like C-terminal" evidence="3">
    <location>
        <begin position="399"/>
        <end position="485"/>
    </location>
</feature>
<accession>A0A6V8LFJ4</accession>
<organism evidence="4 5">
    <name type="scientific">Phytohabitans rumicis</name>
    <dbReference type="NCBI Taxonomy" id="1076125"/>
    <lineage>
        <taxon>Bacteria</taxon>
        <taxon>Bacillati</taxon>
        <taxon>Actinomycetota</taxon>
        <taxon>Actinomycetes</taxon>
        <taxon>Micromonosporales</taxon>
        <taxon>Micromonosporaceae</taxon>
    </lineage>
</organism>
<dbReference type="InterPro" id="IPR013595">
    <property type="entry name" value="Pept_S33_TAP-like_C"/>
</dbReference>
<keyword evidence="1" id="KW-0812">Transmembrane</keyword>
<keyword evidence="1" id="KW-1133">Transmembrane helix</keyword>
<name>A0A6V8LFJ4_9ACTN</name>
<feature type="transmembrane region" description="Helical" evidence="1">
    <location>
        <begin position="605"/>
        <end position="625"/>
    </location>
</feature>
<keyword evidence="1" id="KW-0472">Membrane</keyword>
<evidence type="ECO:0000259" key="2">
    <source>
        <dbReference type="Pfam" id="PF00561"/>
    </source>
</evidence>
<keyword evidence="5" id="KW-1185">Reference proteome</keyword>
<proteinExistence type="predicted"/>
<dbReference type="GO" id="GO:0003824">
    <property type="term" value="F:catalytic activity"/>
    <property type="evidence" value="ECO:0007669"/>
    <property type="project" value="UniProtKB-ARBA"/>
</dbReference>
<dbReference type="InterPro" id="IPR000073">
    <property type="entry name" value="AB_hydrolase_1"/>
</dbReference>
<feature type="transmembrane region" description="Helical" evidence="1">
    <location>
        <begin position="631"/>
        <end position="649"/>
    </location>
</feature>
<evidence type="ECO:0000259" key="3">
    <source>
        <dbReference type="Pfam" id="PF08386"/>
    </source>
</evidence>
<evidence type="ECO:0000256" key="1">
    <source>
        <dbReference type="SAM" id="Phobius"/>
    </source>
</evidence>
<dbReference type="RefSeq" id="WP_173082493.1">
    <property type="nucleotide sequence ID" value="NZ_BAABJB010000022.1"/>
</dbReference>
<dbReference type="Proteomes" id="UP000482960">
    <property type="component" value="Unassembled WGS sequence"/>
</dbReference>
<gene>
    <name evidence="4" type="ORF">Prum_087160</name>
</gene>
<comment type="caution">
    <text evidence="4">The sequence shown here is derived from an EMBL/GenBank/DDBJ whole genome shotgun (WGS) entry which is preliminary data.</text>
</comment>
<reference evidence="4 5" key="1">
    <citation type="submission" date="2020-03" db="EMBL/GenBank/DDBJ databases">
        <title>Whole genome shotgun sequence of Phytohabitans rumicis NBRC 108638.</title>
        <authorList>
            <person name="Komaki H."/>
            <person name="Tamura T."/>
        </authorList>
    </citation>
    <scope>NUCLEOTIDE SEQUENCE [LARGE SCALE GENOMIC DNA]</scope>
    <source>
        <strain evidence="4 5">NBRC 108638</strain>
    </source>
</reference>
<dbReference type="InterPro" id="IPR029058">
    <property type="entry name" value="AB_hydrolase_fold"/>
</dbReference>
<feature type="transmembrane region" description="Helical" evidence="1">
    <location>
        <begin position="569"/>
        <end position="593"/>
    </location>
</feature>
<feature type="domain" description="AB hydrolase-1" evidence="2">
    <location>
        <begin position="99"/>
        <end position="240"/>
    </location>
</feature>
<dbReference type="Pfam" id="PF00561">
    <property type="entry name" value="Abhydrolase_1"/>
    <property type="match status" value="1"/>
</dbReference>
<dbReference type="Pfam" id="PF08386">
    <property type="entry name" value="Abhydrolase_4"/>
    <property type="match status" value="1"/>
</dbReference>